<keyword evidence="2" id="KW-1185">Reference proteome</keyword>
<dbReference type="EMBL" id="KY448244">
    <property type="protein sequence ID" value="AQT28542.1"/>
    <property type="molecule type" value="Genomic_DNA"/>
</dbReference>
<gene>
    <name evidence="1" type="ORF">YOLOSWAG_59</name>
</gene>
<reference evidence="1 2" key="1">
    <citation type="submission" date="2017-01" db="EMBL/GenBank/DDBJ databases">
        <authorList>
            <person name="Mah S.A."/>
            <person name="Swanson W.J."/>
            <person name="Moy G.W."/>
            <person name="Vacquier V.D."/>
        </authorList>
    </citation>
    <scope>NUCLEOTIDE SEQUENCE [LARGE SCALE GENOMIC DNA]</scope>
</reference>
<sequence>MIYDVDGIDLKRMHDGDREFSLVRLSHIIACLESGVKYTAVGYGKMLAEIQNAHHQSEPFKTWLYDELESHYATLSEGGKELMFDTKDLIVRQQIYNSKD</sequence>
<dbReference type="Proteomes" id="UP000221250">
    <property type="component" value="Segment"/>
</dbReference>
<proteinExistence type="predicted"/>
<name>A0A1S6L2Y6_9CAUD</name>
<evidence type="ECO:0000313" key="1">
    <source>
        <dbReference type="EMBL" id="AQT28542.1"/>
    </source>
</evidence>
<evidence type="ECO:0000313" key="2">
    <source>
        <dbReference type="Proteomes" id="UP000221250"/>
    </source>
</evidence>
<protein>
    <submittedName>
        <fullName evidence="1">Uncharacterized protein</fullName>
    </submittedName>
</protein>
<accession>A0A1S6L2Y6</accession>
<organism evidence="1 2">
    <name type="scientific">Erwinia phage vB_EamM_Yoloswag</name>
    <dbReference type="NCBI Taxonomy" id="1958956"/>
    <lineage>
        <taxon>Viruses</taxon>
        <taxon>Duplodnaviria</taxon>
        <taxon>Heunggongvirae</taxon>
        <taxon>Uroviricota</taxon>
        <taxon>Caudoviricetes</taxon>
        <taxon>Yoloswagvirus</taxon>
        <taxon>Yoloswagvirus yoloswag</taxon>
    </lineage>
</organism>